<keyword evidence="1" id="KW-0472">Membrane</keyword>
<dbReference type="InterPro" id="IPR029044">
    <property type="entry name" value="Nucleotide-diphossugar_trans"/>
</dbReference>
<sequence length="488" mass="54383">MTQSRRLMGRSSWEFQGMGFADGGASALFAALDLIRVELLLFAGFWFVIGAIDELALDAAWLVLRLTGKAQTPRLFEPLSPQLAAPIALFVPTWREARVIGPMVRHTLAAWPHAQLRVYVGVYRNDPETARAVRLAAAGDTRVRLVVNGRNGPTTKGDCLNAIFRAMRRDEEAERFRFRAVILQDAEDMVHPQGLSLIDRGLDTADFVQLPVRPEPQARSTWIAGHYTDEFTEAHAREMVVRDRLQAGIPAAGVGCAFDRNALDRLVLARDGQAGGEPFTPDAMTEDYELGMTIGRANRNGPGRGGRFLRVRAADGSLIATRSPFPHRLDAAVRQKARWLQGIAFDGWDRLGWSMHPAELWMRMRDRRGPLVAVVLAVAYMVLLLSLVLAVAQWAGWHQQAPLPPVIVWMLVITTIAFVWRALVRFAMVSHEYGVLEGVTAVLRIPLANIIAIIAARRALFRYIGTLFGKPAQWEKTEHDYHPSEVKP</sequence>
<dbReference type="Pfam" id="PF13641">
    <property type="entry name" value="Glyco_tranf_2_3"/>
    <property type="match status" value="1"/>
</dbReference>
<dbReference type="EMBL" id="JAVRHS010000001">
    <property type="protein sequence ID" value="MDT0574631.1"/>
    <property type="molecule type" value="Genomic_DNA"/>
</dbReference>
<feature type="transmembrane region" description="Helical" evidence="1">
    <location>
        <begin position="44"/>
        <end position="64"/>
    </location>
</feature>
<dbReference type="NCBIfam" id="NF011307">
    <property type="entry name" value="PRK14716.1-5"/>
    <property type="match status" value="1"/>
</dbReference>
<evidence type="ECO:0000313" key="2">
    <source>
        <dbReference type="EMBL" id="MDT0574631.1"/>
    </source>
</evidence>
<organism evidence="2 3">
    <name type="scientific">Croceicoccus esteveae</name>
    <dbReference type="NCBI Taxonomy" id="3075597"/>
    <lineage>
        <taxon>Bacteria</taxon>
        <taxon>Pseudomonadati</taxon>
        <taxon>Pseudomonadota</taxon>
        <taxon>Alphaproteobacteria</taxon>
        <taxon>Sphingomonadales</taxon>
        <taxon>Erythrobacteraceae</taxon>
        <taxon>Croceicoccus</taxon>
    </lineage>
</organism>
<keyword evidence="1" id="KW-1133">Transmembrane helix</keyword>
<evidence type="ECO:0000313" key="3">
    <source>
        <dbReference type="Proteomes" id="UP001259803"/>
    </source>
</evidence>
<feature type="transmembrane region" description="Helical" evidence="1">
    <location>
        <begin position="371"/>
        <end position="394"/>
    </location>
</feature>
<dbReference type="GO" id="GO:0016740">
    <property type="term" value="F:transferase activity"/>
    <property type="evidence" value="ECO:0007669"/>
    <property type="project" value="UniProtKB-KW"/>
</dbReference>
<keyword evidence="3" id="KW-1185">Reference proteome</keyword>
<gene>
    <name evidence="2" type="ORF">RM533_00370</name>
</gene>
<feature type="transmembrane region" description="Helical" evidence="1">
    <location>
        <begin position="406"/>
        <end position="424"/>
    </location>
</feature>
<dbReference type="RefSeq" id="WP_311339207.1">
    <property type="nucleotide sequence ID" value="NZ_JAVRHS010000001.1"/>
</dbReference>
<comment type="caution">
    <text evidence="2">The sequence shown here is derived from an EMBL/GenBank/DDBJ whole genome shotgun (WGS) entry which is preliminary data.</text>
</comment>
<feature type="transmembrane region" description="Helical" evidence="1">
    <location>
        <begin position="12"/>
        <end position="32"/>
    </location>
</feature>
<reference evidence="2 3" key="1">
    <citation type="submission" date="2023-09" db="EMBL/GenBank/DDBJ databases">
        <authorList>
            <person name="Rey-Velasco X."/>
        </authorList>
    </citation>
    <scope>NUCLEOTIDE SEQUENCE [LARGE SCALE GENOMIC DNA]</scope>
    <source>
        <strain evidence="2 3">F390</strain>
    </source>
</reference>
<keyword evidence="1" id="KW-0812">Transmembrane</keyword>
<name>A0ABU2ZDF8_9SPHN</name>
<accession>A0ABU2ZDF8</accession>
<keyword evidence="2" id="KW-0808">Transferase</keyword>
<evidence type="ECO:0000256" key="1">
    <source>
        <dbReference type="SAM" id="Phobius"/>
    </source>
</evidence>
<dbReference type="Gene3D" id="3.90.550.10">
    <property type="entry name" value="Spore Coat Polysaccharide Biosynthesis Protein SpsA, Chain A"/>
    <property type="match status" value="1"/>
</dbReference>
<dbReference type="Proteomes" id="UP001259803">
    <property type="component" value="Unassembled WGS sequence"/>
</dbReference>
<dbReference type="SUPFAM" id="SSF53448">
    <property type="entry name" value="Nucleotide-diphospho-sugar transferases"/>
    <property type="match status" value="1"/>
</dbReference>
<proteinExistence type="predicted"/>
<protein>
    <submittedName>
        <fullName evidence="2">Glycosyl transferase family protein</fullName>
    </submittedName>
</protein>